<reference evidence="2 3" key="1">
    <citation type="submission" date="2020-08" db="EMBL/GenBank/DDBJ databases">
        <title>Genome sequence of Sphingomonas daechungensis KACC 18115T.</title>
        <authorList>
            <person name="Hyun D.-W."/>
            <person name="Bae J.-W."/>
        </authorList>
    </citation>
    <scope>NUCLEOTIDE SEQUENCE [LARGE SCALE GENOMIC DNA]</scope>
    <source>
        <strain evidence="2 3">KACC 18115</strain>
    </source>
</reference>
<accession>A0ABX6SZZ9</accession>
<feature type="transmembrane region" description="Helical" evidence="1">
    <location>
        <begin position="119"/>
        <end position="137"/>
    </location>
</feature>
<keyword evidence="1" id="KW-0472">Membrane</keyword>
<dbReference type="EMBL" id="CP060780">
    <property type="protein sequence ID" value="QNP42749.1"/>
    <property type="molecule type" value="Genomic_DNA"/>
</dbReference>
<name>A0ABX6SZZ9_9SPHN</name>
<evidence type="ECO:0000313" key="3">
    <source>
        <dbReference type="Proteomes" id="UP000516134"/>
    </source>
</evidence>
<protein>
    <submittedName>
        <fullName evidence="2">Glycosyltransferase family 39 protein</fullName>
    </submittedName>
</protein>
<keyword evidence="3" id="KW-1185">Reference proteome</keyword>
<feature type="transmembrane region" description="Helical" evidence="1">
    <location>
        <begin position="144"/>
        <end position="171"/>
    </location>
</feature>
<evidence type="ECO:0000256" key="1">
    <source>
        <dbReference type="SAM" id="Phobius"/>
    </source>
</evidence>
<feature type="transmembrane region" description="Helical" evidence="1">
    <location>
        <begin position="63"/>
        <end position="83"/>
    </location>
</feature>
<keyword evidence="1" id="KW-1133">Transmembrane helix</keyword>
<proteinExistence type="predicted"/>
<dbReference type="Proteomes" id="UP000516134">
    <property type="component" value="Chromosome"/>
</dbReference>
<evidence type="ECO:0000313" key="2">
    <source>
        <dbReference type="EMBL" id="QNP42749.1"/>
    </source>
</evidence>
<keyword evidence="1" id="KW-0812">Transmembrane</keyword>
<gene>
    <name evidence="2" type="ORF">H9L15_11615</name>
</gene>
<sequence length="268" mass="29341">MLVLISAAPYVASVGFYSDDWGLVGEFLKGRTSFADLLGDYPGRPVQGAYILLLFKVFGLNPLGYHLINTAVIALCALALYLLLLRLDFRRPEAFATVAVFTVLPQLSTIRVWVATVQVPLSMLAALASMHAQTSFLRTGRWPWIALAVACAAISALSYEIFAPLIVAFPVGLVVADRQRKGQVLLTREKVFLIAITVLTIMISVLVKMAISDRMQPLSKLYPFLAIPLQAFDPGFDWRTQSGPNLFAGIDVYGFQTLRGWGTQSAPS</sequence>
<organism evidence="2 3">
    <name type="scientific">Sphingomonas daechungensis</name>
    <dbReference type="NCBI Taxonomy" id="1176646"/>
    <lineage>
        <taxon>Bacteria</taxon>
        <taxon>Pseudomonadati</taxon>
        <taxon>Pseudomonadota</taxon>
        <taxon>Alphaproteobacteria</taxon>
        <taxon>Sphingomonadales</taxon>
        <taxon>Sphingomonadaceae</taxon>
        <taxon>Sphingomonas</taxon>
    </lineage>
</organism>
<feature type="transmembrane region" description="Helical" evidence="1">
    <location>
        <begin position="191"/>
        <end position="211"/>
    </location>
</feature>